<organism evidence="1">
    <name type="scientific">bioreactor metagenome</name>
    <dbReference type="NCBI Taxonomy" id="1076179"/>
    <lineage>
        <taxon>unclassified sequences</taxon>
        <taxon>metagenomes</taxon>
        <taxon>ecological metagenomes</taxon>
    </lineage>
</organism>
<accession>A0A645E687</accession>
<comment type="caution">
    <text evidence="1">The sequence shown here is derived from an EMBL/GenBank/DDBJ whole genome shotgun (WGS) entry which is preliminary data.</text>
</comment>
<protein>
    <submittedName>
        <fullName evidence="1">Uncharacterized protein</fullName>
    </submittedName>
</protein>
<sequence>MGGNIILHPLHSQNLVRHLYHLLTASIIAEGVKGFSTFLAALRLSVCDSFDNPYFAVSAKDDPISMF</sequence>
<reference evidence="1" key="1">
    <citation type="submission" date="2019-08" db="EMBL/GenBank/DDBJ databases">
        <authorList>
            <person name="Kucharzyk K."/>
            <person name="Murdoch R.W."/>
            <person name="Higgins S."/>
            <person name="Loffler F."/>
        </authorList>
    </citation>
    <scope>NUCLEOTIDE SEQUENCE</scope>
</reference>
<name>A0A645E687_9ZZZZ</name>
<dbReference type="EMBL" id="VSSQ01043616">
    <property type="protein sequence ID" value="MPM97324.1"/>
    <property type="molecule type" value="Genomic_DNA"/>
</dbReference>
<gene>
    <name evidence="1" type="ORF">SDC9_144497</name>
</gene>
<dbReference type="AlphaFoldDB" id="A0A645E687"/>
<evidence type="ECO:0000313" key="1">
    <source>
        <dbReference type="EMBL" id="MPM97324.1"/>
    </source>
</evidence>
<proteinExistence type="predicted"/>